<keyword evidence="1" id="KW-0472">Membrane</keyword>
<keyword evidence="3" id="KW-1185">Reference proteome</keyword>
<evidence type="ECO:0000313" key="2">
    <source>
        <dbReference type="EMBL" id="SDS14000.1"/>
    </source>
</evidence>
<gene>
    <name evidence="2" type="ORF">SAMN04488552_2231</name>
</gene>
<evidence type="ECO:0000313" key="3">
    <source>
        <dbReference type="Proteomes" id="UP000198858"/>
    </source>
</evidence>
<name>A0A1H1PS64_9FLAO</name>
<dbReference type="Proteomes" id="UP000198858">
    <property type="component" value="Chromosome I"/>
</dbReference>
<dbReference type="EMBL" id="LT629745">
    <property type="protein sequence ID" value="SDS14000.1"/>
    <property type="molecule type" value="Genomic_DNA"/>
</dbReference>
<keyword evidence="1" id="KW-1133">Transmembrane helix</keyword>
<keyword evidence="1" id="KW-0812">Transmembrane</keyword>
<dbReference type="AlphaFoldDB" id="A0A1H1PS64"/>
<sequence length="54" mass="5969">MESIAFFSLLVLSAIFVIIMIKDLIGNEISISQNNMAPGNSFYSLVGGYSLLYY</sequence>
<feature type="transmembrane region" description="Helical" evidence="1">
    <location>
        <begin position="6"/>
        <end position="25"/>
    </location>
</feature>
<protein>
    <submittedName>
        <fullName evidence="2">Uncharacterized protein</fullName>
    </submittedName>
</protein>
<evidence type="ECO:0000256" key="1">
    <source>
        <dbReference type="SAM" id="Phobius"/>
    </source>
</evidence>
<dbReference type="STRING" id="1250231.SAMN04488552_2231"/>
<accession>A0A1H1PS64</accession>
<organism evidence="2 3">
    <name type="scientific">Christiangramia echinicola</name>
    <dbReference type="NCBI Taxonomy" id="279359"/>
    <lineage>
        <taxon>Bacteria</taxon>
        <taxon>Pseudomonadati</taxon>
        <taxon>Bacteroidota</taxon>
        <taxon>Flavobacteriia</taxon>
        <taxon>Flavobacteriales</taxon>
        <taxon>Flavobacteriaceae</taxon>
        <taxon>Christiangramia</taxon>
    </lineage>
</organism>
<reference evidence="2 3" key="1">
    <citation type="submission" date="2016-10" db="EMBL/GenBank/DDBJ databases">
        <authorList>
            <person name="Varghese N."/>
            <person name="Submissions S."/>
        </authorList>
    </citation>
    <scope>NUCLEOTIDE SEQUENCE [LARGE SCALE GENOMIC DNA]</scope>
    <source>
        <strain evidence="2 3">Mar_2010_102</strain>
    </source>
</reference>
<proteinExistence type="predicted"/>